<reference evidence="1 2" key="1">
    <citation type="journal article" date="2022" name="DNA Res.">
        <title>Chromosomal-level genome assembly of the orchid tree Bauhinia variegata (Leguminosae; Cercidoideae) supports the allotetraploid origin hypothesis of Bauhinia.</title>
        <authorList>
            <person name="Zhong Y."/>
            <person name="Chen Y."/>
            <person name="Zheng D."/>
            <person name="Pang J."/>
            <person name="Liu Y."/>
            <person name="Luo S."/>
            <person name="Meng S."/>
            <person name="Qian L."/>
            <person name="Wei D."/>
            <person name="Dai S."/>
            <person name="Zhou R."/>
        </authorList>
    </citation>
    <scope>NUCLEOTIDE SEQUENCE [LARGE SCALE GENOMIC DNA]</scope>
    <source>
        <strain evidence="1">BV-YZ2020</strain>
    </source>
</reference>
<name>A0ACB9KH31_BAUVA</name>
<evidence type="ECO:0000313" key="2">
    <source>
        <dbReference type="Proteomes" id="UP000828941"/>
    </source>
</evidence>
<protein>
    <submittedName>
        <fullName evidence="1">Uncharacterized protein</fullName>
    </submittedName>
</protein>
<dbReference type="Proteomes" id="UP000828941">
    <property type="component" value="Chromosome 14"/>
</dbReference>
<organism evidence="1 2">
    <name type="scientific">Bauhinia variegata</name>
    <name type="common">Purple orchid tree</name>
    <name type="synonym">Phanera variegata</name>
    <dbReference type="NCBI Taxonomy" id="167791"/>
    <lineage>
        <taxon>Eukaryota</taxon>
        <taxon>Viridiplantae</taxon>
        <taxon>Streptophyta</taxon>
        <taxon>Embryophyta</taxon>
        <taxon>Tracheophyta</taxon>
        <taxon>Spermatophyta</taxon>
        <taxon>Magnoliopsida</taxon>
        <taxon>eudicotyledons</taxon>
        <taxon>Gunneridae</taxon>
        <taxon>Pentapetalae</taxon>
        <taxon>rosids</taxon>
        <taxon>fabids</taxon>
        <taxon>Fabales</taxon>
        <taxon>Fabaceae</taxon>
        <taxon>Cercidoideae</taxon>
        <taxon>Cercideae</taxon>
        <taxon>Bauhiniinae</taxon>
        <taxon>Bauhinia</taxon>
    </lineage>
</organism>
<comment type="caution">
    <text evidence="1">The sequence shown here is derived from an EMBL/GenBank/DDBJ whole genome shotgun (WGS) entry which is preliminary data.</text>
</comment>
<sequence length="707" mass="77066">MATTFSSHPSNVNRETEEIYAKMDWNNLGFNLTPTDYIYVMESTNGGIFSEGALKPYGNIEISPASAVLNYGQGLFEGMKAYRREDGGIQLFRPEENALRMQMGAERLLMAAPSVEQFISAVKQTVLANKRWVPPCGKGSLYVRPLLFGSGAVMGINPAPESTFLIFTCPLGNFYKGGSAPLNLVIEETLPRAYPGGTGGVKNISNYSPVFSVVKEAKAKGFGDVLFLDAVDHKYVEEVSSCNIFVIKGNVISTPETDGTILPGITRKSIIQIARDLGYQAEERKVPVEDVLDADEVFCSGTAVGISPVGSVTYHHKRVEFKTGEGTVSQKIFDTLRGILAEAQDKSHFPIMAPPSVLSASQSTGNSSAGENYADFNWDELGYGIIPTDFMYTMKCLKGEKFSEGNLTPYGNIEISPSSGVLNYGQGVFEGLKAYRTENDHVLLFRPEENAQRMKMGAERMCTPCLSTEQFVNAVKQTVLANKRWVPPLGKGTLYIRPLLMGTGDVLGLAPAPEYTFLIYTSPVNSFHKGPVNLVIKDKIHRALFGNGGTGGVKSITNYAPTYKALIEAKEEGFANILYLDAATGKYIEEVSACNVFMVKGNAISTPRAEGTILPGITRKSIIEIALDLGYEVTERAIPLEELLEADEVFCTGTAVVVDPVVSVTYKDKRAEYRTGSNSVSQKLHERLVGIQTGRIEDTKGWTLKVD</sequence>
<dbReference type="EMBL" id="CM039439">
    <property type="protein sequence ID" value="KAI4296508.1"/>
    <property type="molecule type" value="Genomic_DNA"/>
</dbReference>
<gene>
    <name evidence="1" type="ORF">L6164_036458</name>
</gene>
<evidence type="ECO:0000313" key="1">
    <source>
        <dbReference type="EMBL" id="KAI4296508.1"/>
    </source>
</evidence>
<keyword evidence="2" id="KW-1185">Reference proteome</keyword>
<proteinExistence type="predicted"/>
<accession>A0ACB9KH31</accession>